<name>A0A9N9N9S9_9GLOM</name>
<protein>
    <recommendedName>
        <fullName evidence="5">Histone-lysine N-methyltransferase SET5</fullName>
    </recommendedName>
    <alternativeName>
        <fullName evidence="4">SET domain-containing protein 5</fullName>
    </alternativeName>
</protein>
<keyword evidence="2" id="KW-0808">Transferase</keyword>
<dbReference type="PANTHER" id="PTHR46402">
    <property type="entry name" value="SET AND MYND DOMAIN-CONTAINING PROTEIN 5"/>
    <property type="match status" value="1"/>
</dbReference>
<dbReference type="InterPro" id="IPR046341">
    <property type="entry name" value="SET_dom_sf"/>
</dbReference>
<dbReference type="OrthoDB" id="438641at2759"/>
<sequence>ILQYSQVTANFCTKKEPRDIALLHIFLHTTQIMNYREKGNKAFVDREFETARQEYTKGIEVDPEDPRLWSNRAQTFIKLGYPELASVDTAIARSLIEPKIISGKYDDVDLVLLCKNGWREAEALAKCDGFELAASALERLFQIANRRPVAGVDWNAWERERDRYLKKHYQDTTLLNSIGSDRHILLEQLVKMCKFSSCGVYPWDIRSQERCTLGSLASVQKLLEKNSGKGIKVSLVSFPGASQTHEFGIVATENIKKGTILLDEKPLISAHAPGQQLCDFCNKSASSKKFSCPKANCSEIFCSRDCFDKAWRLYHRAICGKNLDLLYEIVNKELKRAGNFLIMILKIFAIAKQQDICPLDIEGIKHLFPFQHSTAWFQHGLIAIDFYFELMNLLKLSVSDPRYEPWIYLTIYRKTKPNTSFFNPLTSTGQFYPIISLFNHHCDPNAGCEDVVSRAIRRGKSFDFGMTLSTQIVATRNIKKGDQVFLNYTLGHDLNILSAVGGTVKASGSTKITRQVLETTYGFHC</sequence>
<accession>A0A9N9N9S9</accession>
<evidence type="ECO:0000256" key="5">
    <source>
        <dbReference type="ARBA" id="ARBA00044528"/>
    </source>
</evidence>
<dbReference type="SUPFAM" id="SSF48452">
    <property type="entry name" value="TPR-like"/>
    <property type="match status" value="1"/>
</dbReference>
<dbReference type="InterPro" id="IPR001214">
    <property type="entry name" value="SET_dom"/>
</dbReference>
<evidence type="ECO:0000313" key="9">
    <source>
        <dbReference type="EMBL" id="CAG8713756.1"/>
    </source>
</evidence>
<evidence type="ECO:0000259" key="8">
    <source>
        <dbReference type="PROSITE" id="PS50280"/>
    </source>
</evidence>
<feature type="repeat" description="TPR" evidence="7">
    <location>
        <begin position="32"/>
        <end position="65"/>
    </location>
</feature>
<dbReference type="Pfam" id="PF00856">
    <property type="entry name" value="SET"/>
    <property type="match status" value="1"/>
</dbReference>
<dbReference type="Gene3D" id="6.10.140.2220">
    <property type="match status" value="1"/>
</dbReference>
<proteinExistence type="predicted"/>
<dbReference type="Gene3D" id="1.25.40.10">
    <property type="entry name" value="Tetratricopeptide repeat domain"/>
    <property type="match status" value="1"/>
</dbReference>
<dbReference type="InterPro" id="IPR019734">
    <property type="entry name" value="TPR_rpt"/>
</dbReference>
<feature type="non-terminal residue" evidence="9">
    <location>
        <position position="525"/>
    </location>
</feature>
<dbReference type="EMBL" id="CAJVPS010023503">
    <property type="protein sequence ID" value="CAG8713756.1"/>
    <property type="molecule type" value="Genomic_DNA"/>
</dbReference>
<feature type="domain" description="SET" evidence="8">
    <location>
        <begin position="231"/>
        <end position="489"/>
    </location>
</feature>
<comment type="catalytic activity">
    <reaction evidence="6">
        <text>L-lysyl-[histone] + S-adenosyl-L-methionine = N(6)-methyl-L-lysyl-[histone] + S-adenosyl-L-homocysteine + H(+)</text>
        <dbReference type="Rhea" id="RHEA:10024"/>
        <dbReference type="Rhea" id="RHEA-COMP:9845"/>
        <dbReference type="Rhea" id="RHEA-COMP:9846"/>
        <dbReference type="ChEBI" id="CHEBI:15378"/>
        <dbReference type="ChEBI" id="CHEBI:29969"/>
        <dbReference type="ChEBI" id="CHEBI:57856"/>
        <dbReference type="ChEBI" id="CHEBI:59789"/>
        <dbReference type="ChEBI" id="CHEBI:61929"/>
    </reaction>
    <physiologicalReaction direction="left-to-right" evidence="6">
        <dbReference type="Rhea" id="RHEA:10025"/>
    </physiologicalReaction>
</comment>
<keyword evidence="7" id="KW-0802">TPR repeat</keyword>
<comment type="caution">
    <text evidence="9">The sequence shown here is derived from an EMBL/GenBank/DDBJ whole genome shotgun (WGS) entry which is preliminary data.</text>
</comment>
<dbReference type="PROSITE" id="PS50005">
    <property type="entry name" value="TPR"/>
    <property type="match status" value="1"/>
</dbReference>
<reference evidence="9" key="1">
    <citation type="submission" date="2021-06" db="EMBL/GenBank/DDBJ databases">
        <authorList>
            <person name="Kallberg Y."/>
            <person name="Tangrot J."/>
            <person name="Rosling A."/>
        </authorList>
    </citation>
    <scope>NUCLEOTIDE SEQUENCE</scope>
    <source>
        <strain evidence="9">FL130A</strain>
    </source>
</reference>
<keyword evidence="10" id="KW-1185">Reference proteome</keyword>
<dbReference type="GO" id="GO:0042799">
    <property type="term" value="F:histone H4K20 methyltransferase activity"/>
    <property type="evidence" value="ECO:0007669"/>
    <property type="project" value="TreeGrafter"/>
</dbReference>
<dbReference type="AlphaFoldDB" id="A0A9N9N9S9"/>
<gene>
    <name evidence="9" type="ORF">ALEPTO_LOCUS11991</name>
</gene>
<feature type="non-terminal residue" evidence="9">
    <location>
        <position position="1"/>
    </location>
</feature>
<dbReference type="SUPFAM" id="SSF82199">
    <property type="entry name" value="SET domain"/>
    <property type="match status" value="1"/>
</dbReference>
<dbReference type="PROSITE" id="PS50280">
    <property type="entry name" value="SET"/>
    <property type="match status" value="1"/>
</dbReference>
<dbReference type="PANTHER" id="PTHR46402:SF2">
    <property type="entry name" value="HISTONE-LYSINE N-TRIMETHYLTRANSFERASE SMYD5"/>
    <property type="match status" value="1"/>
</dbReference>
<evidence type="ECO:0000313" key="10">
    <source>
        <dbReference type="Proteomes" id="UP000789508"/>
    </source>
</evidence>
<keyword evidence="1" id="KW-0489">Methyltransferase</keyword>
<dbReference type="Proteomes" id="UP000789508">
    <property type="component" value="Unassembled WGS sequence"/>
</dbReference>
<dbReference type="InterPro" id="IPR011990">
    <property type="entry name" value="TPR-like_helical_dom_sf"/>
</dbReference>
<evidence type="ECO:0000256" key="2">
    <source>
        <dbReference type="ARBA" id="ARBA00022679"/>
    </source>
</evidence>
<evidence type="ECO:0000256" key="7">
    <source>
        <dbReference type="PROSITE-ProRule" id="PRU00339"/>
    </source>
</evidence>
<evidence type="ECO:0000256" key="1">
    <source>
        <dbReference type="ARBA" id="ARBA00022603"/>
    </source>
</evidence>
<evidence type="ECO:0000256" key="4">
    <source>
        <dbReference type="ARBA" id="ARBA00042380"/>
    </source>
</evidence>
<dbReference type="Gene3D" id="2.170.270.10">
    <property type="entry name" value="SET domain"/>
    <property type="match status" value="1"/>
</dbReference>
<organism evidence="9 10">
    <name type="scientific">Ambispora leptoticha</name>
    <dbReference type="NCBI Taxonomy" id="144679"/>
    <lineage>
        <taxon>Eukaryota</taxon>
        <taxon>Fungi</taxon>
        <taxon>Fungi incertae sedis</taxon>
        <taxon>Mucoromycota</taxon>
        <taxon>Glomeromycotina</taxon>
        <taxon>Glomeromycetes</taxon>
        <taxon>Archaeosporales</taxon>
        <taxon>Ambisporaceae</taxon>
        <taxon>Ambispora</taxon>
    </lineage>
</organism>
<dbReference type="GO" id="GO:0045814">
    <property type="term" value="P:negative regulation of gene expression, epigenetic"/>
    <property type="evidence" value="ECO:0007669"/>
    <property type="project" value="TreeGrafter"/>
</dbReference>
<evidence type="ECO:0000256" key="3">
    <source>
        <dbReference type="ARBA" id="ARBA00022691"/>
    </source>
</evidence>
<dbReference type="GO" id="GO:0032259">
    <property type="term" value="P:methylation"/>
    <property type="evidence" value="ECO:0007669"/>
    <property type="project" value="UniProtKB-KW"/>
</dbReference>
<evidence type="ECO:0000256" key="6">
    <source>
        <dbReference type="ARBA" id="ARBA00048619"/>
    </source>
</evidence>
<keyword evidence="3" id="KW-0949">S-adenosyl-L-methionine</keyword>
<dbReference type="Gene3D" id="1.10.220.160">
    <property type="match status" value="1"/>
</dbReference>